<dbReference type="EnsemblPlants" id="AET5Gv20569600.17">
    <property type="protein sequence ID" value="AET5Gv20569600.17"/>
    <property type="gene ID" value="AET5Gv20569600"/>
</dbReference>
<dbReference type="Gramene" id="AET5Gv20569600.17">
    <property type="protein sequence ID" value="AET5Gv20569600.17"/>
    <property type="gene ID" value="AET5Gv20569600"/>
</dbReference>
<sequence length="103" mass="11974">SADNFRSANMVLVLESELVISDLSSLECVKFCLIHFPFLSCVCTSLNLTNIWHLKIPNTFSLQHQGTIRKYVGKMQTNNNMSDFIICQTQDHVVYFRYMNCFR</sequence>
<name>A0A453KZF2_AEGTS</name>
<reference evidence="1" key="4">
    <citation type="submission" date="2019-03" db="UniProtKB">
        <authorList>
            <consortium name="EnsemblPlants"/>
        </authorList>
    </citation>
    <scope>IDENTIFICATION</scope>
</reference>
<dbReference type="Proteomes" id="UP000015105">
    <property type="component" value="Chromosome 5D"/>
</dbReference>
<reference evidence="2" key="1">
    <citation type="journal article" date="2014" name="Science">
        <title>Ancient hybridizations among the ancestral genomes of bread wheat.</title>
        <authorList>
            <consortium name="International Wheat Genome Sequencing Consortium,"/>
            <person name="Marcussen T."/>
            <person name="Sandve S.R."/>
            <person name="Heier L."/>
            <person name="Spannagl M."/>
            <person name="Pfeifer M."/>
            <person name="Jakobsen K.S."/>
            <person name="Wulff B.B."/>
            <person name="Steuernagel B."/>
            <person name="Mayer K.F."/>
            <person name="Olsen O.A."/>
        </authorList>
    </citation>
    <scope>NUCLEOTIDE SEQUENCE [LARGE SCALE GENOMIC DNA]</scope>
    <source>
        <strain evidence="2">cv. AL8/78</strain>
    </source>
</reference>
<organism evidence="1 2">
    <name type="scientific">Aegilops tauschii subsp. strangulata</name>
    <name type="common">Goatgrass</name>
    <dbReference type="NCBI Taxonomy" id="200361"/>
    <lineage>
        <taxon>Eukaryota</taxon>
        <taxon>Viridiplantae</taxon>
        <taxon>Streptophyta</taxon>
        <taxon>Embryophyta</taxon>
        <taxon>Tracheophyta</taxon>
        <taxon>Spermatophyta</taxon>
        <taxon>Magnoliopsida</taxon>
        <taxon>Liliopsida</taxon>
        <taxon>Poales</taxon>
        <taxon>Poaceae</taxon>
        <taxon>BOP clade</taxon>
        <taxon>Pooideae</taxon>
        <taxon>Triticodae</taxon>
        <taxon>Triticeae</taxon>
        <taxon>Triticinae</taxon>
        <taxon>Aegilops</taxon>
    </lineage>
</organism>
<proteinExistence type="predicted"/>
<evidence type="ECO:0000313" key="2">
    <source>
        <dbReference type="Proteomes" id="UP000015105"/>
    </source>
</evidence>
<dbReference type="AlphaFoldDB" id="A0A453KZF2"/>
<evidence type="ECO:0000313" key="1">
    <source>
        <dbReference type="EnsemblPlants" id="AET5Gv20569600.17"/>
    </source>
</evidence>
<protein>
    <submittedName>
        <fullName evidence="1">Uncharacterized protein</fullName>
    </submittedName>
</protein>
<reference evidence="1" key="5">
    <citation type="journal article" date="2021" name="G3 (Bethesda)">
        <title>Aegilops tauschii genome assembly Aet v5.0 features greater sequence contiguity and improved annotation.</title>
        <authorList>
            <person name="Wang L."/>
            <person name="Zhu T."/>
            <person name="Rodriguez J.C."/>
            <person name="Deal K.R."/>
            <person name="Dubcovsky J."/>
            <person name="McGuire P.E."/>
            <person name="Lux T."/>
            <person name="Spannagl M."/>
            <person name="Mayer K.F.X."/>
            <person name="Baldrich P."/>
            <person name="Meyers B.C."/>
            <person name="Huo N."/>
            <person name="Gu Y.Q."/>
            <person name="Zhou H."/>
            <person name="Devos K.M."/>
            <person name="Bennetzen J.L."/>
            <person name="Unver T."/>
            <person name="Budak H."/>
            <person name="Gulick P.J."/>
            <person name="Galiba G."/>
            <person name="Kalapos B."/>
            <person name="Nelson D.R."/>
            <person name="Li P."/>
            <person name="You F.M."/>
            <person name="Luo M.C."/>
            <person name="Dvorak J."/>
        </authorList>
    </citation>
    <scope>NUCLEOTIDE SEQUENCE [LARGE SCALE GENOMIC DNA]</scope>
    <source>
        <strain evidence="1">cv. AL8/78</strain>
    </source>
</reference>
<accession>A0A453KZF2</accession>
<keyword evidence="2" id="KW-1185">Reference proteome</keyword>
<reference evidence="1" key="3">
    <citation type="journal article" date="2017" name="Nature">
        <title>Genome sequence of the progenitor of the wheat D genome Aegilops tauschii.</title>
        <authorList>
            <person name="Luo M.C."/>
            <person name="Gu Y.Q."/>
            <person name="Puiu D."/>
            <person name="Wang H."/>
            <person name="Twardziok S.O."/>
            <person name="Deal K.R."/>
            <person name="Huo N."/>
            <person name="Zhu T."/>
            <person name="Wang L."/>
            <person name="Wang Y."/>
            <person name="McGuire P.E."/>
            <person name="Liu S."/>
            <person name="Long H."/>
            <person name="Ramasamy R.K."/>
            <person name="Rodriguez J.C."/>
            <person name="Van S.L."/>
            <person name="Yuan L."/>
            <person name="Wang Z."/>
            <person name="Xia Z."/>
            <person name="Xiao L."/>
            <person name="Anderson O.D."/>
            <person name="Ouyang S."/>
            <person name="Liang Y."/>
            <person name="Zimin A.V."/>
            <person name="Pertea G."/>
            <person name="Qi P."/>
            <person name="Bennetzen J.L."/>
            <person name="Dai X."/>
            <person name="Dawson M.W."/>
            <person name="Muller H.G."/>
            <person name="Kugler K."/>
            <person name="Rivarola-Duarte L."/>
            <person name="Spannagl M."/>
            <person name="Mayer K.F.X."/>
            <person name="Lu F.H."/>
            <person name="Bevan M.W."/>
            <person name="Leroy P."/>
            <person name="Li P."/>
            <person name="You F.M."/>
            <person name="Sun Q."/>
            <person name="Liu Z."/>
            <person name="Lyons E."/>
            <person name="Wicker T."/>
            <person name="Salzberg S.L."/>
            <person name="Devos K.M."/>
            <person name="Dvorak J."/>
        </authorList>
    </citation>
    <scope>NUCLEOTIDE SEQUENCE [LARGE SCALE GENOMIC DNA]</scope>
    <source>
        <strain evidence="1">cv. AL8/78</strain>
    </source>
</reference>
<reference evidence="2" key="2">
    <citation type="journal article" date="2017" name="Nat. Plants">
        <title>The Aegilops tauschii genome reveals multiple impacts of transposons.</title>
        <authorList>
            <person name="Zhao G."/>
            <person name="Zou C."/>
            <person name="Li K."/>
            <person name="Wang K."/>
            <person name="Li T."/>
            <person name="Gao L."/>
            <person name="Zhang X."/>
            <person name="Wang H."/>
            <person name="Yang Z."/>
            <person name="Liu X."/>
            <person name="Jiang W."/>
            <person name="Mao L."/>
            <person name="Kong X."/>
            <person name="Jiao Y."/>
            <person name="Jia J."/>
        </authorList>
    </citation>
    <scope>NUCLEOTIDE SEQUENCE [LARGE SCALE GENOMIC DNA]</scope>
    <source>
        <strain evidence="2">cv. AL8/78</strain>
    </source>
</reference>